<dbReference type="PANTHER" id="PTHR30126">
    <property type="entry name" value="HTH-TYPE TRANSCRIPTIONAL REGULATOR"/>
    <property type="match status" value="1"/>
</dbReference>
<proteinExistence type="inferred from homology"/>
<name>F6BAJ6_METIK</name>
<dbReference type="EMBL" id="CP002737">
    <property type="protein sequence ID" value="AEF97009.1"/>
    <property type="molecule type" value="Genomic_DNA"/>
</dbReference>
<keyword evidence="2" id="KW-0805">Transcription regulation</keyword>
<dbReference type="PANTHER" id="PTHR30126:SF40">
    <property type="entry name" value="HTH-TYPE TRANSCRIPTIONAL REGULATOR GLTR"/>
    <property type="match status" value="1"/>
</dbReference>
<dbReference type="SUPFAM" id="SSF46785">
    <property type="entry name" value="Winged helix' DNA-binding domain"/>
    <property type="match status" value="1"/>
</dbReference>
<evidence type="ECO:0000256" key="2">
    <source>
        <dbReference type="ARBA" id="ARBA00023015"/>
    </source>
</evidence>
<dbReference type="KEGG" id="mig:Metig_1475"/>
<dbReference type="Pfam" id="PF00126">
    <property type="entry name" value="HTH_1"/>
    <property type="match status" value="1"/>
</dbReference>
<dbReference type="GO" id="GO:0000976">
    <property type="term" value="F:transcription cis-regulatory region binding"/>
    <property type="evidence" value="ECO:0007669"/>
    <property type="project" value="TreeGrafter"/>
</dbReference>
<evidence type="ECO:0000256" key="4">
    <source>
        <dbReference type="ARBA" id="ARBA00023163"/>
    </source>
</evidence>
<evidence type="ECO:0000259" key="5">
    <source>
        <dbReference type="PROSITE" id="PS50931"/>
    </source>
</evidence>
<dbReference type="STRING" id="880724.Metig_1475"/>
<keyword evidence="7" id="KW-1185">Reference proteome</keyword>
<dbReference type="HOGENOM" id="CLU_992530_0_0_2"/>
<evidence type="ECO:0000256" key="3">
    <source>
        <dbReference type="ARBA" id="ARBA00023125"/>
    </source>
</evidence>
<keyword evidence="4" id="KW-0804">Transcription</keyword>
<evidence type="ECO:0000313" key="6">
    <source>
        <dbReference type="EMBL" id="AEF97009.1"/>
    </source>
</evidence>
<accession>F6BAJ6</accession>
<gene>
    <name evidence="6" type="ordered locus">Metig_1475</name>
</gene>
<dbReference type="Gene3D" id="1.10.10.10">
    <property type="entry name" value="Winged helix-like DNA-binding domain superfamily/Winged helix DNA-binding domain"/>
    <property type="match status" value="1"/>
</dbReference>
<dbReference type="OrthoDB" id="62169at2157"/>
<dbReference type="InterPro" id="IPR036388">
    <property type="entry name" value="WH-like_DNA-bd_sf"/>
</dbReference>
<dbReference type="InterPro" id="IPR036390">
    <property type="entry name" value="WH_DNA-bd_sf"/>
</dbReference>
<feature type="domain" description="HTH lysR-type" evidence="5">
    <location>
        <begin position="20"/>
        <end position="77"/>
    </location>
</feature>
<evidence type="ECO:0000313" key="7">
    <source>
        <dbReference type="Proteomes" id="UP000009227"/>
    </source>
</evidence>
<dbReference type="InterPro" id="IPR000847">
    <property type="entry name" value="LysR_HTH_N"/>
</dbReference>
<dbReference type="GO" id="GO:0003700">
    <property type="term" value="F:DNA-binding transcription factor activity"/>
    <property type="evidence" value="ECO:0007669"/>
    <property type="project" value="InterPro"/>
</dbReference>
<dbReference type="PROSITE" id="PS50931">
    <property type="entry name" value="HTH_LYSR"/>
    <property type="match status" value="1"/>
</dbReference>
<organism evidence="7">
    <name type="scientific">Methanotorris igneus (strain DSM 5666 / JCM 11834 / Kol 5)</name>
    <dbReference type="NCBI Taxonomy" id="880724"/>
    <lineage>
        <taxon>Archaea</taxon>
        <taxon>Methanobacteriati</taxon>
        <taxon>Methanobacteriota</taxon>
        <taxon>Methanomada group</taxon>
        <taxon>Methanococci</taxon>
        <taxon>Methanococcales</taxon>
        <taxon>Methanocaldococcaceae</taxon>
        <taxon>Methanotorris</taxon>
    </lineage>
</organism>
<reference evidence="6 7" key="1">
    <citation type="submission" date="2011-05" db="EMBL/GenBank/DDBJ databases">
        <title>Complete sequence of Methanotorris igneus Kol 5.</title>
        <authorList>
            <consortium name="US DOE Joint Genome Institute"/>
            <person name="Lucas S."/>
            <person name="Han J."/>
            <person name="Lapidus A."/>
            <person name="Cheng J.-F."/>
            <person name="Goodwin L."/>
            <person name="Pitluck S."/>
            <person name="Peters L."/>
            <person name="Mikhailova N."/>
            <person name="Chertkov O."/>
            <person name="Han C."/>
            <person name="Tapia R."/>
            <person name="Land M."/>
            <person name="Hauser L."/>
            <person name="Kyrpides N."/>
            <person name="Ivanova N."/>
            <person name="Pagani I."/>
            <person name="Sieprawska-Lupa M."/>
            <person name="Whitman W."/>
            <person name="Woyke T."/>
        </authorList>
    </citation>
    <scope>NUCLEOTIDE SEQUENCE [LARGE SCALE GENOMIC DNA]</scope>
    <source>
        <strain evidence="7">DSM 5666 / JCM 11834 / Kol 5</strain>
    </source>
</reference>
<evidence type="ECO:0000256" key="1">
    <source>
        <dbReference type="ARBA" id="ARBA00009437"/>
    </source>
</evidence>
<dbReference type="GeneID" id="10644348"/>
<dbReference type="Proteomes" id="UP000009227">
    <property type="component" value="Chromosome"/>
</dbReference>
<comment type="similarity">
    <text evidence="1">Belongs to the LysR transcriptional regulatory family.</text>
</comment>
<sequence>MSGKEEFNPTINIEYKGKIITSNQINILKAILRTKSQNKAAKMLKVPPSSINIQIKRLESKLNTKLIYSSPSGTMLTEEGIRIIDYFNSIQNRLNEGEFIACGFVSGEIGRILFDDVIISSFDNVLKLYNMGLTKIIGVDDPYWSFRVMDSRFLRSEGGLGVESEGEVYPVAYDYFVMVYKDEFDFKNLVGIRYSAQRIVWKILKNEGISFKITKCVKNPFQAIESVEEGYSLFLNKSFSKYINNYNIEEPKFYEKTKHTINFIGDLEGMNELIEKKKKEIKNAGFEVIC</sequence>
<keyword evidence="3" id="KW-0238">DNA-binding</keyword>
<dbReference type="RefSeq" id="WP_013799605.1">
    <property type="nucleotide sequence ID" value="NC_015562.1"/>
</dbReference>
<protein>
    <submittedName>
        <fullName evidence="6">Transcriptional regulator, LysR family</fullName>
    </submittedName>
</protein>
<dbReference type="AlphaFoldDB" id="F6BAJ6"/>